<evidence type="ECO:0000256" key="2">
    <source>
        <dbReference type="ARBA" id="ARBA00023125"/>
    </source>
</evidence>
<dbReference type="InterPro" id="IPR028082">
    <property type="entry name" value="Peripla_BP_I"/>
</dbReference>
<keyword evidence="2" id="KW-0238">DNA-binding</keyword>
<dbReference type="SUPFAM" id="SSF53822">
    <property type="entry name" value="Periplasmic binding protein-like I"/>
    <property type="match status" value="1"/>
</dbReference>
<dbReference type="Gene3D" id="1.10.260.40">
    <property type="entry name" value="lambda repressor-like DNA-binding domains"/>
    <property type="match status" value="1"/>
</dbReference>
<keyword evidence="3" id="KW-0804">Transcription</keyword>
<evidence type="ECO:0000313" key="8">
    <source>
        <dbReference type="Proteomes" id="UP000195326"/>
    </source>
</evidence>
<evidence type="ECO:0000259" key="4">
    <source>
        <dbReference type="PROSITE" id="PS50932"/>
    </source>
</evidence>
<evidence type="ECO:0000256" key="3">
    <source>
        <dbReference type="ARBA" id="ARBA00023163"/>
    </source>
</evidence>
<dbReference type="EMBL" id="NFKL01000009">
    <property type="protein sequence ID" value="OUP58466.1"/>
    <property type="molecule type" value="Genomic_DNA"/>
</dbReference>
<dbReference type="GO" id="GO:0000976">
    <property type="term" value="F:transcription cis-regulatory region binding"/>
    <property type="evidence" value="ECO:0007669"/>
    <property type="project" value="TreeGrafter"/>
</dbReference>
<dbReference type="EMBL" id="NFKK01000011">
    <property type="protein sequence ID" value="OUP52296.1"/>
    <property type="molecule type" value="Genomic_DNA"/>
</dbReference>
<dbReference type="PANTHER" id="PTHR30146:SF154">
    <property type="entry name" value="TRANSCRIPTION REGULATOR, MEMBER OF GALR FAMILY"/>
    <property type="match status" value="1"/>
</dbReference>
<feature type="domain" description="HTH cro/C1-type" evidence="5">
    <location>
        <begin position="11"/>
        <end position="59"/>
    </location>
</feature>
<gene>
    <name evidence="7" type="ORF">B5F15_07710</name>
    <name evidence="6" type="ORF">B5F17_09655</name>
</gene>
<dbReference type="Pfam" id="PF13377">
    <property type="entry name" value="Peripla_BP_3"/>
    <property type="match status" value="1"/>
</dbReference>
<reference evidence="7" key="2">
    <citation type="journal article" date="2018" name="BMC Genomics">
        <title>Whole genome sequencing and function prediction of 133 gut anaerobes isolated from chicken caecum in pure cultures.</title>
        <authorList>
            <person name="Medvecky M."/>
            <person name="Cejkova D."/>
            <person name="Polansky O."/>
            <person name="Karasova D."/>
            <person name="Kubasova T."/>
            <person name="Cizek A."/>
            <person name="Rychlik I."/>
        </authorList>
    </citation>
    <scope>NUCLEOTIDE SEQUENCE</scope>
    <source>
        <strain evidence="7">An179</strain>
        <strain evidence="6">An180</strain>
    </source>
</reference>
<dbReference type="Proteomes" id="UP000195897">
    <property type="component" value="Unassembled WGS sequence"/>
</dbReference>
<dbReference type="SUPFAM" id="SSF47413">
    <property type="entry name" value="lambda repressor-like DNA-binding domains"/>
    <property type="match status" value="1"/>
</dbReference>
<accession>A0A1Y4LP48</accession>
<comment type="caution">
    <text evidence="7">The sequence shown here is derived from an EMBL/GenBank/DDBJ whole genome shotgun (WGS) entry which is preliminary data.</text>
</comment>
<dbReference type="Proteomes" id="UP000195326">
    <property type="component" value="Unassembled WGS sequence"/>
</dbReference>
<sequence length="342" mass="37828">MGKRSISMSSKHKMTIQEVADEAQVSKTTVSFFLNGKREKMSASTWNRIAAVVEKYDYRPSTTARLMTAKHSCLLGVLIGDITHHFSNRLVKGIAQVCRTGGYQILIGTSDYDEDAERLHIDRMIDMHVDGLILQPNGNPQESIEKLKRAGIPVVCIDSNPEGLPLWVVTNNYQATFDAISSCVDQGYEQVIMFSATPHVLTSRQERYQGCLDALAQKNIPCHVHIIDTQTPTEDILAAVNAHDLTPRTLIFVPNCWLLPNVFTALKPLHSLVPHKLGILGFDNDDWADLTVPTVSTIVQPAFQEGATAAALLIDHIRGRFDTPPKTTLSCEAVWRGSTGRV</sequence>
<dbReference type="GO" id="GO:0003700">
    <property type="term" value="F:DNA-binding transcription factor activity"/>
    <property type="evidence" value="ECO:0007669"/>
    <property type="project" value="TreeGrafter"/>
</dbReference>
<dbReference type="InterPro" id="IPR046335">
    <property type="entry name" value="LacI/GalR-like_sensor"/>
</dbReference>
<protein>
    <submittedName>
        <fullName evidence="7">Uncharacterized protein</fullName>
    </submittedName>
</protein>
<dbReference type="STRING" id="501571.GCA_900143195_00255"/>
<dbReference type="CDD" id="cd06283">
    <property type="entry name" value="PBP1_RegR_EndR_KdgR-like"/>
    <property type="match status" value="1"/>
</dbReference>
<reference evidence="8 9" key="1">
    <citation type="submission" date="2017-04" db="EMBL/GenBank/DDBJ databases">
        <title>Function of individual gut microbiota members based on whole genome sequencing of pure cultures obtained from chicken caecum.</title>
        <authorList>
            <person name="Medvecky M."/>
            <person name="Cejkova D."/>
            <person name="Polansky O."/>
            <person name="Karasova D."/>
            <person name="Kubasova T."/>
            <person name="Cizek A."/>
            <person name="Rychlik I."/>
        </authorList>
    </citation>
    <scope>NUCLEOTIDE SEQUENCE [LARGE SCALE GENOMIC DNA]</scope>
    <source>
        <strain evidence="8">An179</strain>
        <strain evidence="9">An180</strain>
    </source>
</reference>
<evidence type="ECO:0000313" key="7">
    <source>
        <dbReference type="EMBL" id="OUP58466.1"/>
    </source>
</evidence>
<evidence type="ECO:0000313" key="9">
    <source>
        <dbReference type="Proteomes" id="UP000195897"/>
    </source>
</evidence>
<proteinExistence type="predicted"/>
<evidence type="ECO:0000256" key="1">
    <source>
        <dbReference type="ARBA" id="ARBA00023015"/>
    </source>
</evidence>
<evidence type="ECO:0000313" key="6">
    <source>
        <dbReference type="EMBL" id="OUP52296.1"/>
    </source>
</evidence>
<dbReference type="SMART" id="SM00354">
    <property type="entry name" value="HTH_LACI"/>
    <property type="match status" value="1"/>
</dbReference>
<dbReference type="Pfam" id="PF00356">
    <property type="entry name" value="LacI"/>
    <property type="match status" value="1"/>
</dbReference>
<dbReference type="InterPro" id="IPR001387">
    <property type="entry name" value="Cro/C1-type_HTH"/>
</dbReference>
<feature type="domain" description="HTH lacI-type" evidence="4">
    <location>
        <begin position="14"/>
        <end position="69"/>
    </location>
</feature>
<dbReference type="CDD" id="cd01392">
    <property type="entry name" value="HTH_LacI"/>
    <property type="match status" value="1"/>
</dbReference>
<dbReference type="InterPro" id="IPR000843">
    <property type="entry name" value="HTH_LacI"/>
</dbReference>
<dbReference type="PROSITE" id="PS50943">
    <property type="entry name" value="HTH_CROC1"/>
    <property type="match status" value="1"/>
</dbReference>
<keyword evidence="1" id="KW-0805">Transcription regulation</keyword>
<dbReference type="PROSITE" id="PS50932">
    <property type="entry name" value="HTH_LACI_2"/>
    <property type="match status" value="1"/>
</dbReference>
<organism evidence="7 8">
    <name type="scientific">Butyricicoccus pullicaecorum</name>
    <dbReference type="NCBI Taxonomy" id="501571"/>
    <lineage>
        <taxon>Bacteria</taxon>
        <taxon>Bacillati</taxon>
        <taxon>Bacillota</taxon>
        <taxon>Clostridia</taxon>
        <taxon>Eubacteriales</taxon>
        <taxon>Butyricicoccaceae</taxon>
        <taxon>Butyricicoccus</taxon>
    </lineage>
</organism>
<evidence type="ECO:0000259" key="5">
    <source>
        <dbReference type="PROSITE" id="PS50943"/>
    </source>
</evidence>
<dbReference type="Gene3D" id="3.40.50.2300">
    <property type="match status" value="2"/>
</dbReference>
<dbReference type="AlphaFoldDB" id="A0A1Y4LP48"/>
<dbReference type="PROSITE" id="PS00356">
    <property type="entry name" value="HTH_LACI_1"/>
    <property type="match status" value="1"/>
</dbReference>
<dbReference type="InterPro" id="IPR010982">
    <property type="entry name" value="Lambda_DNA-bd_dom_sf"/>
</dbReference>
<dbReference type="PANTHER" id="PTHR30146">
    <property type="entry name" value="LACI-RELATED TRANSCRIPTIONAL REPRESSOR"/>
    <property type="match status" value="1"/>
</dbReference>
<name>A0A1Y4LP48_9FIRM</name>